<keyword evidence="4" id="KW-1185">Reference proteome</keyword>
<evidence type="ECO:0000256" key="1">
    <source>
        <dbReference type="SAM" id="MobiDB-lite"/>
    </source>
</evidence>
<dbReference type="RefSeq" id="WP_006895445.1">
    <property type="nucleotide sequence ID" value="NZ_BANU01000007.1"/>
</dbReference>
<dbReference type="AlphaFoldDB" id="L7LGV4"/>
<evidence type="ECO:0000313" key="4">
    <source>
        <dbReference type="Proteomes" id="UP000035083"/>
    </source>
</evidence>
<feature type="transmembrane region" description="Helical" evidence="2">
    <location>
        <begin position="87"/>
        <end position="106"/>
    </location>
</feature>
<reference evidence="3 4" key="1">
    <citation type="submission" date="2012-12" db="EMBL/GenBank/DDBJ databases">
        <title>Whole genome shotgun sequence of Gordonia sihwensis NBRC 108236.</title>
        <authorList>
            <person name="Yoshida I."/>
            <person name="Hosoyama A."/>
            <person name="Tsuchikane K."/>
            <person name="Ando Y."/>
            <person name="Baba S."/>
            <person name="Ohji S."/>
            <person name="Hamada M."/>
            <person name="Tamura T."/>
            <person name="Yamazoe A."/>
            <person name="Yamazaki S."/>
            <person name="Fujita N."/>
        </authorList>
    </citation>
    <scope>NUCLEOTIDE SEQUENCE [LARGE SCALE GENOMIC DNA]</scope>
    <source>
        <strain evidence="3 4">NBRC 108236</strain>
    </source>
</reference>
<gene>
    <name evidence="3" type="ORF">GSI01S_07_00600</name>
</gene>
<feature type="transmembrane region" description="Helical" evidence="2">
    <location>
        <begin position="45"/>
        <end position="67"/>
    </location>
</feature>
<feature type="transmembrane region" description="Helical" evidence="2">
    <location>
        <begin position="148"/>
        <end position="166"/>
    </location>
</feature>
<accession>L7LGV4</accession>
<feature type="compositionally biased region" description="Polar residues" evidence="1">
    <location>
        <begin position="440"/>
        <end position="464"/>
    </location>
</feature>
<feature type="transmembrane region" description="Helical" evidence="2">
    <location>
        <begin position="214"/>
        <end position="242"/>
    </location>
</feature>
<protein>
    <recommendedName>
        <fullName evidence="5">DUF3556 domain-containing protein</fullName>
    </recommendedName>
</protein>
<dbReference type="eggNOG" id="ENOG502Z7M2">
    <property type="taxonomic scope" value="Bacteria"/>
</dbReference>
<evidence type="ECO:0000313" key="3">
    <source>
        <dbReference type="EMBL" id="GAC60114.1"/>
    </source>
</evidence>
<feature type="region of interest" description="Disordered" evidence="1">
    <location>
        <begin position="440"/>
        <end position="473"/>
    </location>
</feature>
<keyword evidence="2" id="KW-1133">Transmembrane helix</keyword>
<comment type="caution">
    <text evidence="3">The sequence shown here is derived from an EMBL/GenBank/DDBJ whole genome shotgun (WGS) entry which is preliminary data.</text>
</comment>
<dbReference type="Proteomes" id="UP000035083">
    <property type="component" value="Unassembled WGS sequence"/>
</dbReference>
<feature type="transmembrane region" description="Helical" evidence="2">
    <location>
        <begin position="186"/>
        <end position="202"/>
    </location>
</feature>
<dbReference type="InterPro" id="IPR021941">
    <property type="entry name" value="DUF3556_TM"/>
</dbReference>
<sequence length="473" mass="52445">MGLTQPDFPPVDPATFRRRPLLDRLRVLSTHWAEYGFGTQKAVHLIYLAKVLILYIGVGVTIATLSSGHSPLAVSEWWNQPVVYQKLVLWTLLVETLGVGGSWGPLAGHFKPMTGGALFWLRPRTIRLPPWPDRVPFTKGDSRTLFDVALYAAIVVNLVVALFLPTVHGSRLDALVPGNHGLVDPAVLYPYLAMMVILGLRDKVPFIAARSEQYLPAVAFFAFLPFVDMILALKLLIVVVWVGAGVSKATWAFAPGAEEKLNRHVVRSSLNTKTQLTATFPDEVADVVMHQMLAWRSMHSQGRGLLSLMQRHLGDDRMNTYDLREAEFSCNSLVAFNFGDGHLHDTKMIAALQRRCGFAPGEFTVVWAESQPIHRGTQDYLIIDAALGVVERGRWRVRDAVNEQPWLPHGPIPVEVTWRREFASPHPGIDAYTSVDQAETVNHQAGPRTSTETETVAKTDTLAETDTPAAETV</sequence>
<name>L7LGV4_9ACTN</name>
<proteinExistence type="predicted"/>
<dbReference type="EMBL" id="BANU01000007">
    <property type="protein sequence ID" value="GAC60114.1"/>
    <property type="molecule type" value="Genomic_DNA"/>
</dbReference>
<evidence type="ECO:0008006" key="5">
    <source>
        <dbReference type="Google" id="ProtNLM"/>
    </source>
</evidence>
<organism evidence="3 4">
    <name type="scientific">Gordonia sihwensis NBRC 108236</name>
    <dbReference type="NCBI Taxonomy" id="1223544"/>
    <lineage>
        <taxon>Bacteria</taxon>
        <taxon>Bacillati</taxon>
        <taxon>Actinomycetota</taxon>
        <taxon>Actinomycetes</taxon>
        <taxon>Mycobacteriales</taxon>
        <taxon>Gordoniaceae</taxon>
        <taxon>Gordonia</taxon>
    </lineage>
</organism>
<dbReference type="Pfam" id="PF12077">
    <property type="entry name" value="DUF3556"/>
    <property type="match status" value="2"/>
</dbReference>
<evidence type="ECO:0000256" key="2">
    <source>
        <dbReference type="SAM" id="Phobius"/>
    </source>
</evidence>
<keyword evidence="2" id="KW-0812">Transmembrane</keyword>
<keyword evidence="2" id="KW-0472">Membrane</keyword>